<organism evidence="13 14">
    <name type="scientific">Mitsuokella jalaludinii</name>
    <dbReference type="NCBI Taxonomy" id="187979"/>
    <lineage>
        <taxon>Bacteria</taxon>
        <taxon>Bacillati</taxon>
        <taxon>Bacillota</taxon>
        <taxon>Negativicutes</taxon>
        <taxon>Selenomonadales</taxon>
        <taxon>Selenomonadaceae</taxon>
        <taxon>Mitsuokella</taxon>
    </lineage>
</organism>
<evidence type="ECO:0000256" key="8">
    <source>
        <dbReference type="ARBA" id="ARBA00023136"/>
    </source>
</evidence>
<dbReference type="PANTHER" id="PTHR30081">
    <property type="entry name" value="PROTEIN-EXPORT MEMBRANE PROTEIN SEC"/>
    <property type="match status" value="1"/>
</dbReference>
<keyword evidence="14" id="KW-1185">Reference proteome</keyword>
<keyword evidence="5 9" id="KW-0653">Protein transport</keyword>
<dbReference type="AlphaFoldDB" id="A0A174BTJ2"/>
<dbReference type="GO" id="GO:0065002">
    <property type="term" value="P:intracellular protein transmembrane transport"/>
    <property type="evidence" value="ECO:0007669"/>
    <property type="project" value="UniProtKB-UniRule"/>
</dbReference>
<evidence type="ECO:0000256" key="5">
    <source>
        <dbReference type="ARBA" id="ARBA00022927"/>
    </source>
</evidence>
<evidence type="ECO:0000256" key="7">
    <source>
        <dbReference type="ARBA" id="ARBA00023010"/>
    </source>
</evidence>
<dbReference type="STRING" id="187979.ERS852385_01959"/>
<keyword evidence="8 9" id="KW-0472">Membrane</keyword>
<feature type="transmembrane region" description="Helical" evidence="9">
    <location>
        <begin position="240"/>
        <end position="257"/>
    </location>
</feature>
<dbReference type="eggNOG" id="COG0342">
    <property type="taxonomic scope" value="Bacteria"/>
</dbReference>
<feature type="domain" description="Protein translocase subunit SecDF P1" evidence="11">
    <location>
        <begin position="60"/>
        <end position="118"/>
    </location>
</feature>
<feature type="domain" description="SecDF P1 head subdomain" evidence="12">
    <location>
        <begin position="120"/>
        <end position="216"/>
    </location>
</feature>
<keyword evidence="7 9" id="KW-0811">Translocation</keyword>
<accession>A0A174BTJ2</accession>
<dbReference type="Pfam" id="PF22599">
    <property type="entry name" value="SecDF_P1_head"/>
    <property type="match status" value="1"/>
</dbReference>
<dbReference type="GO" id="GO:0043952">
    <property type="term" value="P:protein transport by the Sec complex"/>
    <property type="evidence" value="ECO:0007669"/>
    <property type="project" value="UniProtKB-UniRule"/>
</dbReference>
<dbReference type="HAMAP" id="MF_01463_B">
    <property type="entry name" value="SecD_B"/>
    <property type="match status" value="1"/>
</dbReference>
<dbReference type="InterPro" id="IPR055344">
    <property type="entry name" value="SecD_SecF_C_bact"/>
</dbReference>
<dbReference type="Gene3D" id="1.20.1640.10">
    <property type="entry name" value="Multidrug efflux transporter AcrB transmembrane domain"/>
    <property type="match status" value="1"/>
</dbReference>
<dbReference type="NCBIfam" id="TIGR00916">
    <property type="entry name" value="2A0604s01"/>
    <property type="match status" value="1"/>
</dbReference>
<evidence type="ECO:0000259" key="10">
    <source>
        <dbReference type="Pfam" id="PF02355"/>
    </source>
</evidence>
<comment type="subunit">
    <text evidence="9">Forms a complex with SecF. Part of the essential Sec protein translocation apparatus which comprises SecA, SecYEG and auxiliary proteins SecDF. Other proteins may also be involved.</text>
</comment>
<dbReference type="GO" id="GO:0006605">
    <property type="term" value="P:protein targeting"/>
    <property type="evidence" value="ECO:0007669"/>
    <property type="project" value="UniProtKB-UniRule"/>
</dbReference>
<feature type="transmembrane region" description="Helical" evidence="9">
    <location>
        <begin position="330"/>
        <end position="356"/>
    </location>
</feature>
<evidence type="ECO:0000313" key="14">
    <source>
        <dbReference type="Proteomes" id="UP000095546"/>
    </source>
</evidence>
<dbReference type="InterPro" id="IPR048634">
    <property type="entry name" value="SecD_SecF_C"/>
</dbReference>
<evidence type="ECO:0000256" key="6">
    <source>
        <dbReference type="ARBA" id="ARBA00022989"/>
    </source>
</evidence>
<comment type="subcellular location">
    <subcellularLocation>
        <location evidence="1 9">Cell membrane</location>
        <topology evidence="1 9">Multi-pass membrane protein</topology>
    </subcellularLocation>
</comment>
<dbReference type="Proteomes" id="UP000095546">
    <property type="component" value="Unassembled WGS sequence"/>
</dbReference>
<comment type="function">
    <text evidence="9">Part of the Sec protein translocase complex. Interacts with the SecYEG preprotein conducting channel. SecDF uses the proton motive force (PMF) to complete protein translocation after the ATP-dependent function of SecA.</text>
</comment>
<dbReference type="GO" id="GO:0015450">
    <property type="term" value="F:protein-transporting ATPase activity"/>
    <property type="evidence" value="ECO:0007669"/>
    <property type="project" value="InterPro"/>
</dbReference>
<dbReference type="Gene3D" id="3.30.70.3220">
    <property type="match status" value="1"/>
</dbReference>
<evidence type="ECO:0000256" key="9">
    <source>
        <dbReference type="HAMAP-Rule" id="MF_01463"/>
    </source>
</evidence>
<dbReference type="InterPro" id="IPR005791">
    <property type="entry name" value="SecD"/>
</dbReference>
<keyword evidence="2 9" id="KW-0813">Transport</keyword>
<evidence type="ECO:0000256" key="3">
    <source>
        <dbReference type="ARBA" id="ARBA00022475"/>
    </source>
</evidence>
<evidence type="ECO:0000313" key="13">
    <source>
        <dbReference type="EMBL" id="CUO02985.1"/>
    </source>
</evidence>
<comment type="similarity">
    <text evidence="9">Belongs to the SecD/SecF family. SecD subfamily.</text>
</comment>
<keyword evidence="3 9" id="KW-1003">Cell membrane</keyword>
<comment type="caution">
    <text evidence="9">Lacks conserved residue(s) required for the propagation of feature annotation.</text>
</comment>
<name>A0A174BTJ2_9FIRM</name>
<dbReference type="NCBIfam" id="TIGR01129">
    <property type="entry name" value="secD"/>
    <property type="match status" value="1"/>
</dbReference>
<dbReference type="PANTHER" id="PTHR30081:SF1">
    <property type="entry name" value="PROTEIN TRANSLOCASE SUBUNIT SECD"/>
    <property type="match status" value="1"/>
</dbReference>
<proteinExistence type="inferred from homology"/>
<dbReference type="Pfam" id="PF02355">
    <property type="entry name" value="SecD_SecF_C"/>
    <property type="match status" value="1"/>
</dbReference>
<protein>
    <recommendedName>
        <fullName evidence="9">Protein translocase subunit SecD</fullName>
    </recommendedName>
</protein>
<reference evidence="13 14" key="1">
    <citation type="submission" date="2015-09" db="EMBL/GenBank/DDBJ databases">
        <authorList>
            <consortium name="Pathogen Informatics"/>
        </authorList>
    </citation>
    <scope>NUCLEOTIDE SEQUENCE [LARGE SCALE GENOMIC DNA]</scope>
    <source>
        <strain evidence="13 14">2789STDY5608828</strain>
    </source>
</reference>
<feature type="domain" description="Protein export membrane protein SecD/SecF C-terminal" evidence="10">
    <location>
        <begin position="217"/>
        <end position="385"/>
    </location>
</feature>
<dbReference type="FunFam" id="1.20.1640.10:FF:000004">
    <property type="entry name" value="Protein translocase subunit SecD"/>
    <property type="match status" value="1"/>
</dbReference>
<dbReference type="Pfam" id="PF07549">
    <property type="entry name" value="Sec_GG"/>
    <property type="match status" value="1"/>
</dbReference>
<dbReference type="InterPro" id="IPR022813">
    <property type="entry name" value="SecD/SecF_arch_bac"/>
</dbReference>
<gene>
    <name evidence="13" type="primary">secDF</name>
    <name evidence="9" type="synonym">secD</name>
    <name evidence="13" type="ORF">ERS852385_01959</name>
</gene>
<dbReference type="InterPro" id="IPR054384">
    <property type="entry name" value="SecDF_P1_head"/>
</dbReference>
<evidence type="ECO:0000256" key="1">
    <source>
        <dbReference type="ARBA" id="ARBA00004651"/>
    </source>
</evidence>
<dbReference type="InterPro" id="IPR022646">
    <property type="entry name" value="SecD/SecF_CS"/>
</dbReference>
<evidence type="ECO:0000256" key="4">
    <source>
        <dbReference type="ARBA" id="ARBA00022692"/>
    </source>
</evidence>
<keyword evidence="4 9" id="KW-0812">Transmembrane</keyword>
<evidence type="ECO:0000259" key="12">
    <source>
        <dbReference type="Pfam" id="PF22599"/>
    </source>
</evidence>
<evidence type="ECO:0000256" key="2">
    <source>
        <dbReference type="ARBA" id="ARBA00022448"/>
    </source>
</evidence>
<dbReference type="EMBL" id="CYYU01000021">
    <property type="protein sequence ID" value="CUO02985.1"/>
    <property type="molecule type" value="Genomic_DNA"/>
</dbReference>
<dbReference type="InterPro" id="IPR048631">
    <property type="entry name" value="SecD_1st"/>
</dbReference>
<feature type="transmembrane region" description="Helical" evidence="9">
    <location>
        <begin position="362"/>
        <end position="386"/>
    </location>
</feature>
<keyword evidence="6 9" id="KW-1133">Transmembrane helix</keyword>
<dbReference type="Pfam" id="PF21760">
    <property type="entry name" value="SecD_1st"/>
    <property type="match status" value="1"/>
</dbReference>
<sequence length="423" mass="45860">MRKNSLIKLIVCIVAIVGLFLAFVQPLANSIRQGLDLQGGTHVVLEAEGTDVAKVNDDAMNRVVTIMEKRVNALGLTEPIIQREGERRVIIELPGVKDPDAAIKTIGKTAMLEFKDEDGNTVLTGTDLKDAQAATNQQNGQNVVNLEFTDEGAKKFADLTTKNVGRTIAILLDGEVLTAPNVREPILGGKAEISGQKTLEEAQNLAVVLRSGALPVKVNIIETRTVGPTLGQDSKDKSEFAFAIGLGAVLLFMILFYRMSGFIADIALMAYTLMLLGLLYLLDATLTLPGVAGIILSIGMAVDANVLIFEHFKEEYQIQGKTLRLSMEAGFKRAFTTIFDSNITTIIAAAVLFFLGTGTIRGFAITLGLGTVLSMFTAITLTHYMLKLMVDSKLFEKPGAYGVTGFMLWKKEDLQKEDLKKNA</sequence>
<dbReference type="GO" id="GO:0005886">
    <property type="term" value="C:plasma membrane"/>
    <property type="evidence" value="ECO:0007669"/>
    <property type="project" value="UniProtKB-SubCell"/>
</dbReference>
<evidence type="ECO:0000259" key="11">
    <source>
        <dbReference type="Pfam" id="PF21760"/>
    </source>
</evidence>
<dbReference type="SUPFAM" id="SSF82866">
    <property type="entry name" value="Multidrug efflux transporter AcrB transmembrane domain"/>
    <property type="match status" value="1"/>
</dbReference>